<feature type="region of interest" description="Disordered" evidence="1">
    <location>
        <begin position="523"/>
        <end position="548"/>
    </location>
</feature>
<evidence type="ECO:0008006" key="4">
    <source>
        <dbReference type="Google" id="ProtNLM"/>
    </source>
</evidence>
<dbReference type="PANTHER" id="PTHR38166:SF1">
    <property type="entry name" value="C2H2-TYPE DOMAIN-CONTAINING PROTEIN"/>
    <property type="match status" value="1"/>
</dbReference>
<feature type="compositionally biased region" description="Polar residues" evidence="1">
    <location>
        <begin position="529"/>
        <end position="548"/>
    </location>
</feature>
<keyword evidence="3" id="KW-1185">Reference proteome</keyword>
<comment type="caution">
    <text evidence="2">The sequence shown here is derived from an EMBL/GenBank/DDBJ whole genome shotgun (WGS) entry which is preliminary data.</text>
</comment>
<protein>
    <recommendedName>
        <fullName evidence="4">C2H2-type domain-containing protein</fullName>
    </recommendedName>
</protein>
<dbReference type="EMBL" id="QKXC01000336">
    <property type="protein sequence ID" value="RBR06702.1"/>
    <property type="molecule type" value="Genomic_DNA"/>
</dbReference>
<feature type="compositionally biased region" description="Basic residues" evidence="1">
    <location>
        <begin position="257"/>
        <end position="266"/>
    </location>
</feature>
<evidence type="ECO:0000256" key="1">
    <source>
        <dbReference type="SAM" id="MobiDB-lite"/>
    </source>
</evidence>
<sequence length="577" mass="64975">MPAVVDKARQFSLQRKQASLRKGYHFGKKHITKLYHQFTFHSIITAHRLVYQAPDMPRSGSEKQAIVTRTKRSSESPEPIQNRDSRTKQSSGGSRKSQARKDQESGQGHRGSPASVSGQVNLSAPSRRLKVAEDCTNLINVPLPITGVRQAADLREADVEPTNPSAAYLKYCIGREVKRRKQAIVDRLMAVITECVEQRLEALEEGCDQTSGSQSSSRAAQAGKPISRSAGQKRSKGQSSRDESENDEEEEGGGDSRRKRDSKRTKTTKDDTRPRFACPYHQHNPAKFRNERTCCGPGWTELSRLKEHLERRHSLPPHQCLRCLERFCKADDLKQHQRTKTPCPVKEPESFKRNLSDGYDEEQAEKLKGRPRLAATTKWKEWYGILFNVKPDSPDIPSPYYDTSVSSARFPSVNLDEVERVRKHWVEAKPVVRRQIAETVSNAFDNCAPQIKINVVERLQKELPRIMAGLLPYPDLDSEETSSAADALGVFDCLDSFDSDLYEGEAFDFYEIDHGVGIQDPLPPEFSEYSDSSTDTYQAGGSSATSVGDDASYQQFDTKFMVMPQNLDFNVPGNCFY</sequence>
<feature type="region of interest" description="Disordered" evidence="1">
    <location>
        <begin position="206"/>
        <end position="282"/>
    </location>
</feature>
<evidence type="ECO:0000313" key="3">
    <source>
        <dbReference type="Proteomes" id="UP000253153"/>
    </source>
</evidence>
<accession>A0A366QPP9</accession>
<evidence type="ECO:0000313" key="2">
    <source>
        <dbReference type="EMBL" id="RBR06702.1"/>
    </source>
</evidence>
<organism evidence="2 3">
    <name type="scientific">Fusarium coffeatum</name>
    <dbReference type="NCBI Taxonomy" id="231269"/>
    <lineage>
        <taxon>Eukaryota</taxon>
        <taxon>Fungi</taxon>
        <taxon>Dikarya</taxon>
        <taxon>Ascomycota</taxon>
        <taxon>Pezizomycotina</taxon>
        <taxon>Sordariomycetes</taxon>
        <taxon>Hypocreomycetidae</taxon>
        <taxon>Hypocreales</taxon>
        <taxon>Nectriaceae</taxon>
        <taxon>Fusarium</taxon>
        <taxon>Fusarium incarnatum-equiseti species complex</taxon>
    </lineage>
</organism>
<feature type="compositionally biased region" description="Low complexity" evidence="1">
    <location>
        <begin position="211"/>
        <end position="223"/>
    </location>
</feature>
<dbReference type="PANTHER" id="PTHR38166">
    <property type="entry name" value="C2H2-TYPE DOMAIN-CONTAINING PROTEIN-RELATED"/>
    <property type="match status" value="1"/>
</dbReference>
<proteinExistence type="predicted"/>
<feature type="compositionally biased region" description="Acidic residues" evidence="1">
    <location>
        <begin position="244"/>
        <end position="253"/>
    </location>
</feature>
<dbReference type="GeneID" id="42000363"/>
<dbReference type="RefSeq" id="XP_031010850.1">
    <property type="nucleotide sequence ID" value="XM_031165067.1"/>
</dbReference>
<name>A0A366QPP9_9HYPO</name>
<dbReference type="OrthoDB" id="4161727at2759"/>
<gene>
    <name evidence="2" type="ORF">FIESC28_10937</name>
</gene>
<dbReference type="AlphaFoldDB" id="A0A366QPP9"/>
<feature type="region of interest" description="Disordered" evidence="1">
    <location>
        <begin position="55"/>
        <end position="122"/>
    </location>
</feature>
<dbReference type="Proteomes" id="UP000253153">
    <property type="component" value="Unassembled WGS sequence"/>
</dbReference>
<reference evidence="2 3" key="1">
    <citation type="submission" date="2018-06" db="EMBL/GenBank/DDBJ databases">
        <title>Fusarium incarnatum-equiseti species complex species 28.</title>
        <authorList>
            <person name="Gardiner D.M."/>
        </authorList>
    </citation>
    <scope>NUCLEOTIDE SEQUENCE [LARGE SCALE GENOMIC DNA]</scope>
    <source>
        <strain evidence="2 3">FIESC_28</strain>
    </source>
</reference>